<dbReference type="OrthoDB" id="9765084at2"/>
<comment type="caution">
    <text evidence="2">The sequence shown here is derived from an EMBL/GenBank/DDBJ whole genome shotgun (WGS) entry which is preliminary data.</text>
</comment>
<dbReference type="EMBL" id="SSHH01000001">
    <property type="protein sequence ID" value="TIX50995.1"/>
    <property type="molecule type" value="Genomic_DNA"/>
</dbReference>
<dbReference type="GO" id="GO:0008757">
    <property type="term" value="F:S-adenosylmethionine-dependent methyltransferase activity"/>
    <property type="evidence" value="ECO:0007669"/>
    <property type="project" value="InterPro"/>
</dbReference>
<accession>A0A4T3F1D0</accession>
<organism evidence="2 3">
    <name type="scientific">Alteraurantiacibacter aquimixticola</name>
    <dbReference type="NCBI Taxonomy" id="2489173"/>
    <lineage>
        <taxon>Bacteria</taxon>
        <taxon>Pseudomonadati</taxon>
        <taxon>Pseudomonadota</taxon>
        <taxon>Alphaproteobacteria</taxon>
        <taxon>Sphingomonadales</taxon>
        <taxon>Erythrobacteraceae</taxon>
        <taxon>Alteraurantiacibacter</taxon>
    </lineage>
</organism>
<keyword evidence="2" id="KW-0808">Transferase</keyword>
<dbReference type="AlphaFoldDB" id="A0A4T3F1D0"/>
<dbReference type="SUPFAM" id="SSF53335">
    <property type="entry name" value="S-adenosyl-L-methionine-dependent methyltransferases"/>
    <property type="match status" value="1"/>
</dbReference>
<dbReference type="Proteomes" id="UP000309389">
    <property type="component" value="Unassembled WGS sequence"/>
</dbReference>
<evidence type="ECO:0000313" key="3">
    <source>
        <dbReference type="Proteomes" id="UP000309389"/>
    </source>
</evidence>
<name>A0A4T3F1D0_9SPHN</name>
<dbReference type="Gene3D" id="3.40.50.150">
    <property type="entry name" value="Vaccinia Virus protein VP39"/>
    <property type="match status" value="1"/>
</dbReference>
<feature type="domain" description="Methyltransferase type 11" evidence="1">
    <location>
        <begin position="76"/>
        <end position="173"/>
    </location>
</feature>
<reference evidence="2 3" key="1">
    <citation type="submission" date="2019-04" db="EMBL/GenBank/DDBJ databases">
        <title>Altererythrobacter aquimixticola sp. nov., isolated from sediment of junction between the ocean and a freshwater spring.</title>
        <authorList>
            <person name="Yoon J.-H."/>
        </authorList>
    </citation>
    <scope>NUCLEOTIDE SEQUENCE [LARGE SCALE GENOMIC DNA]</scope>
    <source>
        <strain evidence="2 3">SSKS-13</strain>
    </source>
</reference>
<dbReference type="GO" id="GO:0032259">
    <property type="term" value="P:methylation"/>
    <property type="evidence" value="ECO:0007669"/>
    <property type="project" value="UniProtKB-KW"/>
</dbReference>
<keyword evidence="2" id="KW-0489">Methyltransferase</keyword>
<dbReference type="Pfam" id="PF08241">
    <property type="entry name" value="Methyltransf_11"/>
    <property type="match status" value="1"/>
</dbReference>
<dbReference type="InterPro" id="IPR029063">
    <property type="entry name" value="SAM-dependent_MTases_sf"/>
</dbReference>
<evidence type="ECO:0000313" key="2">
    <source>
        <dbReference type="EMBL" id="TIX50995.1"/>
    </source>
</evidence>
<gene>
    <name evidence="2" type="ORF">E5222_00465</name>
</gene>
<protein>
    <submittedName>
        <fullName evidence="2">Class I SAM-dependent methyltransferase</fullName>
    </submittedName>
</protein>
<proteinExistence type="predicted"/>
<dbReference type="InterPro" id="IPR013216">
    <property type="entry name" value="Methyltransf_11"/>
</dbReference>
<evidence type="ECO:0000259" key="1">
    <source>
        <dbReference type="Pfam" id="PF08241"/>
    </source>
</evidence>
<keyword evidence="3" id="KW-1185">Reference proteome</keyword>
<sequence>MRTRRRRNYMTLHSDISDESRESLAKAYNEIYQDAIDREAGRKFERMSERYKDGMWERILLRLRLFSRPVTGGTFLDYGCKFGHLTPILMERGAKNVISVDVDDEYLSDGAKFIGEKYNSTYFKSDDCYLDIESNSVDFILVNEVISHINPSLVENFYSECSRVLKEGGEIVISDGNNYSHLKTRMDLIDWYSLWDGGHSKEFGESNYEKKRFVTLRRAFKERKLDQEKLEYYAHNTAGLHGDRLIETVRRALDEGVFIERPHRPGIPPIHPNYGVAMERAFYPLQVEMSLRTYGLDTVQLIGAGAPRPIAGEHERGKTKNFVIRGVKLPESIEALQEYAKTDTTKVDE</sequence>
<dbReference type="CDD" id="cd02440">
    <property type="entry name" value="AdoMet_MTases"/>
    <property type="match status" value="1"/>
</dbReference>